<dbReference type="EMBL" id="AAZO01005744">
    <property type="status" value="NOT_ANNOTATED_CDS"/>
    <property type="molecule type" value="Genomic_DNA"/>
</dbReference>
<dbReference type="InterPro" id="IPR007308">
    <property type="entry name" value="Rtr1/RPAP2_dom"/>
</dbReference>
<dbReference type="GeneID" id="8239130"/>
<keyword evidence="17" id="KW-1185">Reference proteome</keyword>
<dbReference type="GO" id="GO:0043175">
    <property type="term" value="F:RNA polymerase core enzyme binding"/>
    <property type="evidence" value="ECO:0007669"/>
    <property type="project" value="UniProtKB-UniRule"/>
</dbReference>
<keyword evidence="8 12" id="KW-0539">Nucleus</keyword>
<evidence type="ECO:0000256" key="12">
    <source>
        <dbReference type="RuleBase" id="RU367080"/>
    </source>
</evidence>
<comment type="similarity">
    <text evidence="2 11 12">Belongs to the RPAP2 family.</text>
</comment>
<evidence type="ECO:0000256" key="8">
    <source>
        <dbReference type="ARBA" id="ARBA00023242"/>
    </source>
</evidence>
<evidence type="ECO:0000256" key="2">
    <source>
        <dbReference type="ARBA" id="ARBA00005676"/>
    </source>
</evidence>
<feature type="domain" description="RTR1-type" evidence="14">
    <location>
        <begin position="53"/>
        <end position="136"/>
    </location>
</feature>
<comment type="catalytic activity">
    <reaction evidence="9 12">
        <text>O-phospho-L-seryl-[protein] + H2O = L-seryl-[protein] + phosphate</text>
        <dbReference type="Rhea" id="RHEA:20629"/>
        <dbReference type="Rhea" id="RHEA-COMP:9863"/>
        <dbReference type="Rhea" id="RHEA-COMP:11604"/>
        <dbReference type="ChEBI" id="CHEBI:15377"/>
        <dbReference type="ChEBI" id="CHEBI:29999"/>
        <dbReference type="ChEBI" id="CHEBI:43474"/>
        <dbReference type="ChEBI" id="CHEBI:83421"/>
        <dbReference type="EC" id="3.1.3.16"/>
    </reaction>
</comment>
<dbReference type="EC" id="3.1.3.16" evidence="12"/>
<reference evidence="15" key="2">
    <citation type="submission" date="2007-04" db="EMBL/GenBank/DDBJ databases">
        <title>The genome of the human body louse.</title>
        <authorList>
            <consortium name="The Human Body Louse Genome Consortium"/>
            <person name="Kirkness E."/>
            <person name="Walenz B."/>
            <person name="Hass B."/>
            <person name="Bruggner R."/>
            <person name="Strausberg R."/>
        </authorList>
    </citation>
    <scope>NUCLEOTIDE SEQUENCE</scope>
    <source>
        <strain evidence="15">USDA</strain>
    </source>
</reference>
<evidence type="ECO:0000256" key="11">
    <source>
        <dbReference type="PROSITE-ProRule" id="PRU00812"/>
    </source>
</evidence>
<dbReference type="InterPro" id="IPR038534">
    <property type="entry name" value="Rtr1/RPAP2_sf"/>
</dbReference>
<dbReference type="PANTHER" id="PTHR14732">
    <property type="entry name" value="RNA POLYMERASE II SUBUNIT B1 CTD PHOSPHATASE RPAP2-RELATED"/>
    <property type="match status" value="1"/>
</dbReference>
<dbReference type="GO" id="GO:0008420">
    <property type="term" value="F:RNA polymerase II CTD heptapeptide repeat phosphatase activity"/>
    <property type="evidence" value="ECO:0007669"/>
    <property type="project" value="UniProtKB-UniRule"/>
</dbReference>
<feature type="compositionally biased region" description="Basic and acidic residues" evidence="13">
    <location>
        <begin position="13"/>
        <end position="27"/>
    </location>
</feature>
<dbReference type="OMA" id="ALKQWIT"/>
<dbReference type="Proteomes" id="UP000009046">
    <property type="component" value="Unassembled WGS sequence"/>
</dbReference>
<evidence type="ECO:0000256" key="7">
    <source>
        <dbReference type="ARBA" id="ARBA00022912"/>
    </source>
</evidence>
<dbReference type="InParanoid" id="E0VW44"/>
<evidence type="ECO:0000259" key="14">
    <source>
        <dbReference type="PROSITE" id="PS51479"/>
    </source>
</evidence>
<dbReference type="Pfam" id="PF04181">
    <property type="entry name" value="RPAP2_Rtr1"/>
    <property type="match status" value="1"/>
</dbReference>
<sequence>MASKSKKKNIPKSIKDMSKEELQETLEKKKKQNAKAQKIVEMLCELKIDEQWFLDNHINQSHFEDVTIERSISKICGYPLCDNELKNILTQQFHISTKYNRVFDITQRKNFCSSLCYKSAMFVKNQLFTSPLWFRDQELIPTYTLMKSANCDNEKKMAPTNSNREDNFKLNINLSNLTINDFSPLNESQSTVDKIPSTSFNAKCDDEIYAKKECETKEPVQISKHSNTVKVKNSSDTFGIVIKENINVLNNVETDKELNDSNIPKVLSKDNNNLDNNVLSNVKETNLNYNESRQLEDTRNCMTGIEKVEATMFEWFTIDTFFFLHSEKKLKELFHNNYDNLKEILNSKLSKTTSTEKIEKIIKLYGLLETDVFNDELTKTNLKPLPDYSALQEEGEFQIGKSLKGNDDDDDDDDNGNKKDVTEETSNSVYLPLIDSQSQNTLRQNILLSKLNKILPEIFRLFSTEYTLPMNEIKKMITTFKLSPHNITFKPIEWNLIGIILLKLFSIKDKCIYSILTLDSSQIQLNIFLENFYLKTDYLETLISKLTNTNNVLESLK</sequence>
<reference evidence="15" key="1">
    <citation type="submission" date="2007-04" db="EMBL/GenBank/DDBJ databases">
        <title>Annotation of Pediculus humanus corporis strain USDA.</title>
        <authorList>
            <person name="Kirkness E."/>
            <person name="Hannick L."/>
            <person name="Hass B."/>
            <person name="Bruggner R."/>
            <person name="Lawson D."/>
            <person name="Bidwell S."/>
            <person name="Joardar V."/>
            <person name="Caler E."/>
            <person name="Walenz B."/>
            <person name="Inman J."/>
            <person name="Schobel S."/>
            <person name="Galinsky K."/>
            <person name="Amedeo P."/>
            <person name="Strausberg R."/>
        </authorList>
    </citation>
    <scope>NUCLEOTIDE SEQUENCE</scope>
    <source>
        <strain evidence="15">USDA</strain>
    </source>
</reference>
<comment type="catalytic activity">
    <reaction evidence="10 12">
        <text>O-phospho-L-threonyl-[protein] + H2O = L-threonyl-[protein] + phosphate</text>
        <dbReference type="Rhea" id="RHEA:47004"/>
        <dbReference type="Rhea" id="RHEA-COMP:11060"/>
        <dbReference type="Rhea" id="RHEA-COMP:11605"/>
        <dbReference type="ChEBI" id="CHEBI:15377"/>
        <dbReference type="ChEBI" id="CHEBI:30013"/>
        <dbReference type="ChEBI" id="CHEBI:43474"/>
        <dbReference type="ChEBI" id="CHEBI:61977"/>
        <dbReference type="EC" id="3.1.3.16"/>
    </reaction>
</comment>
<evidence type="ECO:0000256" key="10">
    <source>
        <dbReference type="ARBA" id="ARBA00048336"/>
    </source>
</evidence>
<feature type="region of interest" description="Disordered" evidence="13">
    <location>
        <begin position="1"/>
        <end position="28"/>
    </location>
</feature>
<dbReference type="Gene3D" id="1.25.40.820">
    <property type="match status" value="1"/>
</dbReference>
<evidence type="ECO:0000256" key="6">
    <source>
        <dbReference type="ARBA" id="ARBA00022833"/>
    </source>
</evidence>
<evidence type="ECO:0000256" key="13">
    <source>
        <dbReference type="SAM" id="MobiDB-lite"/>
    </source>
</evidence>
<keyword evidence="5 12" id="KW-0378">Hydrolase</keyword>
<evidence type="ECO:0000313" key="15">
    <source>
        <dbReference type="EMBL" id="EEB17600.1"/>
    </source>
</evidence>
<evidence type="ECO:0000256" key="9">
    <source>
        <dbReference type="ARBA" id="ARBA00047761"/>
    </source>
</evidence>
<reference evidence="16" key="3">
    <citation type="submission" date="2020-05" db="UniProtKB">
        <authorList>
            <consortium name="EnsemblMetazoa"/>
        </authorList>
    </citation>
    <scope>IDENTIFICATION</scope>
    <source>
        <strain evidence="16">USDA</strain>
    </source>
</reference>
<dbReference type="VEuPathDB" id="VectorBase:PHUM473830"/>
<dbReference type="OrthoDB" id="2590500at2759"/>
<evidence type="ECO:0000313" key="16">
    <source>
        <dbReference type="EnsemblMetazoa" id="PHUM473830-PA"/>
    </source>
</evidence>
<keyword evidence="3 12" id="KW-0479">Metal-binding</keyword>
<dbReference type="CTD" id="8239130"/>
<comment type="function">
    <text evidence="12">Putative RNA polymerase II subunit B1 C-terminal domain (CTD) phosphatase involved in RNA polymerase II transcription regulation.</text>
</comment>
<proteinExistence type="inferred from homology"/>
<evidence type="ECO:0000256" key="5">
    <source>
        <dbReference type="ARBA" id="ARBA00022801"/>
    </source>
</evidence>
<accession>E0VW44</accession>
<keyword evidence="7 12" id="KW-0904">Protein phosphatase</keyword>
<feature type="region of interest" description="Disordered" evidence="13">
    <location>
        <begin position="400"/>
        <end position="424"/>
    </location>
</feature>
<dbReference type="PANTHER" id="PTHR14732:SF0">
    <property type="entry name" value="RNA POLYMERASE II SUBUNIT B1 CTD PHOSPHATASE RPAP2-RELATED"/>
    <property type="match status" value="1"/>
</dbReference>
<comment type="subcellular location">
    <subcellularLocation>
        <location evidence="1 12">Nucleus</location>
    </subcellularLocation>
</comment>
<dbReference type="KEGG" id="phu:Phum_PHUM473830"/>
<dbReference type="eggNOG" id="KOG4780">
    <property type="taxonomic scope" value="Eukaryota"/>
</dbReference>
<evidence type="ECO:0000313" key="17">
    <source>
        <dbReference type="Proteomes" id="UP000009046"/>
    </source>
</evidence>
<dbReference type="STRING" id="121224.E0VW44"/>
<dbReference type="GO" id="GO:0008270">
    <property type="term" value="F:zinc ion binding"/>
    <property type="evidence" value="ECO:0007669"/>
    <property type="project" value="UniProtKB-KW"/>
</dbReference>
<keyword evidence="6 12" id="KW-0862">Zinc</keyword>
<dbReference type="PROSITE" id="PS51479">
    <property type="entry name" value="ZF_RTR1"/>
    <property type="match status" value="1"/>
</dbReference>
<evidence type="ECO:0000256" key="3">
    <source>
        <dbReference type="ARBA" id="ARBA00022723"/>
    </source>
</evidence>
<dbReference type="EnsemblMetazoa" id="PHUM473830-RA">
    <property type="protein sequence ID" value="PHUM473830-PA"/>
    <property type="gene ID" value="PHUM473830"/>
</dbReference>
<name>E0VW44_PEDHC</name>
<keyword evidence="4 12" id="KW-0863">Zinc-finger</keyword>
<dbReference type="GO" id="GO:0005737">
    <property type="term" value="C:cytoplasm"/>
    <property type="evidence" value="ECO:0007669"/>
    <property type="project" value="TreeGrafter"/>
</dbReference>
<gene>
    <name evidence="16" type="primary">8239130</name>
    <name evidence="15" type="ORF">Phum_PHUM473830</name>
</gene>
<evidence type="ECO:0000256" key="1">
    <source>
        <dbReference type="ARBA" id="ARBA00004123"/>
    </source>
</evidence>
<dbReference type="HOGENOM" id="CLU_019258_1_0_1"/>
<protein>
    <recommendedName>
        <fullName evidence="12">RNA polymerase II subunit B1 CTD phosphatase RPAP2 homolog</fullName>
        <ecNumber evidence="12">3.1.3.16</ecNumber>
    </recommendedName>
</protein>
<dbReference type="EMBL" id="DS235817">
    <property type="protein sequence ID" value="EEB17600.1"/>
    <property type="molecule type" value="Genomic_DNA"/>
</dbReference>
<dbReference type="InterPro" id="IPR039693">
    <property type="entry name" value="Rtr1/RPAP2"/>
</dbReference>
<dbReference type="GO" id="GO:0005634">
    <property type="term" value="C:nucleus"/>
    <property type="evidence" value="ECO:0007669"/>
    <property type="project" value="UniProtKB-SubCell"/>
</dbReference>
<feature type="compositionally biased region" description="Basic residues" evidence="13">
    <location>
        <begin position="1"/>
        <end position="10"/>
    </location>
</feature>
<dbReference type="AlphaFoldDB" id="E0VW44"/>
<organism>
    <name type="scientific">Pediculus humanus subsp. corporis</name>
    <name type="common">Body louse</name>
    <dbReference type="NCBI Taxonomy" id="121224"/>
    <lineage>
        <taxon>Eukaryota</taxon>
        <taxon>Metazoa</taxon>
        <taxon>Ecdysozoa</taxon>
        <taxon>Arthropoda</taxon>
        <taxon>Hexapoda</taxon>
        <taxon>Insecta</taxon>
        <taxon>Pterygota</taxon>
        <taxon>Neoptera</taxon>
        <taxon>Paraneoptera</taxon>
        <taxon>Psocodea</taxon>
        <taxon>Troctomorpha</taxon>
        <taxon>Phthiraptera</taxon>
        <taxon>Anoplura</taxon>
        <taxon>Pediculidae</taxon>
        <taxon>Pediculus</taxon>
    </lineage>
</organism>
<dbReference type="RefSeq" id="XP_002430338.1">
    <property type="nucleotide sequence ID" value="XM_002430293.1"/>
</dbReference>
<evidence type="ECO:0000256" key="4">
    <source>
        <dbReference type="ARBA" id="ARBA00022771"/>
    </source>
</evidence>